<accession>C5A6R9</accession>
<keyword evidence="1" id="KW-0812">Transmembrane</keyword>
<evidence type="ECO:0000313" key="4">
    <source>
        <dbReference type="Proteomes" id="UP000001488"/>
    </source>
</evidence>
<keyword evidence="1" id="KW-0472">Membrane</keyword>
<keyword evidence="4" id="KW-1185">Reference proteome</keyword>
<feature type="transmembrane region" description="Helical" evidence="1">
    <location>
        <begin position="122"/>
        <end position="140"/>
    </location>
</feature>
<keyword evidence="1" id="KW-1133">Transmembrane helix</keyword>
<protein>
    <recommendedName>
        <fullName evidence="2">Protein-glutamine gamma-glutamyltransferase-like C-terminal domain-containing protein</fullName>
    </recommendedName>
</protein>
<dbReference type="eggNOG" id="arCOG05832">
    <property type="taxonomic scope" value="Archaea"/>
</dbReference>
<dbReference type="PaxDb" id="593117-TGAM_1429"/>
<name>C5A6R9_THEGJ</name>
<dbReference type="EMBL" id="CP001398">
    <property type="protein sequence ID" value="ACS33931.1"/>
    <property type="molecule type" value="Genomic_DNA"/>
</dbReference>
<dbReference type="STRING" id="593117.TGAM_1429"/>
<organism evidence="3 4">
    <name type="scientific">Thermococcus gammatolerans (strain DSM 15229 / JCM 11827 / EJ3)</name>
    <dbReference type="NCBI Taxonomy" id="593117"/>
    <lineage>
        <taxon>Archaea</taxon>
        <taxon>Methanobacteriati</taxon>
        <taxon>Methanobacteriota</taxon>
        <taxon>Thermococci</taxon>
        <taxon>Thermococcales</taxon>
        <taxon>Thermococcaceae</taxon>
        <taxon>Thermococcus</taxon>
    </lineage>
</organism>
<evidence type="ECO:0000313" key="3">
    <source>
        <dbReference type="EMBL" id="ACS33931.1"/>
    </source>
</evidence>
<dbReference type="KEGG" id="tga:TGAM_1429"/>
<reference evidence="3 4" key="1">
    <citation type="journal article" date="2007" name="Genome Biol.">
        <title>Genome analysis and genome-wide proteomics of Thermococcus gammatolerans, the most radioresistant organism known amongst the Archaea.</title>
        <authorList>
            <person name="Zivanovic Y."/>
            <person name="Armengaud J."/>
            <person name="Lagorce A."/>
            <person name="Leplat C."/>
            <person name="Guerin P."/>
            <person name="Dutertre M."/>
            <person name="Anthouard V."/>
            <person name="Forterre P."/>
            <person name="Wincker P."/>
            <person name="Confalonieri F."/>
        </authorList>
    </citation>
    <scope>NUCLEOTIDE SEQUENCE [LARGE SCALE GENOMIC DNA]</scope>
    <source>
        <strain evidence="4">DSM 15229 / JCM 11827 / EJ3</strain>
    </source>
</reference>
<dbReference type="AlphaFoldDB" id="C5A6R9"/>
<gene>
    <name evidence="3" type="ordered locus">TGAM_1429</name>
</gene>
<feature type="transmembrane region" description="Helical" evidence="1">
    <location>
        <begin position="64"/>
        <end position="84"/>
    </location>
</feature>
<sequence length="249" mass="28771">MILFASLVVIMALLLGPSVRAGVTAVNLDLLYLFWAIVSFSLLGYALSSIRVRGIWKRKKRSKYAVISGLLWIIAIGVAMYSLLYPTEPEWSSGNETGVPKNGPFETMRGGLTVFYKAISPYLYVVPYVLLLAIPVILYLRRRKPREVLLPEVRFDPELRYEDITGSPSEKIIRMYRNVVAGLVLKGYPYRRSWTHWEHEEKLREIFPDLEDLDTLTRLFEKAKYAERIGQKDLELAAKSYERLMEFLK</sequence>
<dbReference type="Proteomes" id="UP000001488">
    <property type="component" value="Chromosome"/>
</dbReference>
<evidence type="ECO:0000259" key="2">
    <source>
        <dbReference type="Pfam" id="PF13559"/>
    </source>
</evidence>
<dbReference type="InterPro" id="IPR025403">
    <property type="entry name" value="TgpA-like_C"/>
</dbReference>
<dbReference type="HOGENOM" id="CLU_1122675_0_0_2"/>
<evidence type="ECO:0000256" key="1">
    <source>
        <dbReference type="SAM" id="Phobius"/>
    </source>
</evidence>
<feature type="domain" description="Protein-glutamine gamma-glutamyltransferase-like C-terminal" evidence="2">
    <location>
        <begin position="176"/>
        <end position="229"/>
    </location>
</feature>
<feature type="transmembrane region" description="Helical" evidence="1">
    <location>
        <begin position="31"/>
        <end position="52"/>
    </location>
</feature>
<dbReference type="PATRIC" id="fig|593117.10.peg.1431"/>
<proteinExistence type="predicted"/>
<dbReference type="Pfam" id="PF13559">
    <property type="entry name" value="DUF4129"/>
    <property type="match status" value="1"/>
</dbReference>